<proteinExistence type="predicted"/>
<dbReference type="InterPro" id="IPR045751">
    <property type="entry name" value="DUF6179"/>
</dbReference>
<evidence type="ECO:0000313" key="1">
    <source>
        <dbReference type="EMBL" id="QGU95395.1"/>
    </source>
</evidence>
<reference evidence="1 2" key="1">
    <citation type="submission" date="2019-12" db="EMBL/GenBank/DDBJ databases">
        <title>Genome sequenceing of Clostridium bovifaecis.</title>
        <authorList>
            <person name="Yao Y."/>
        </authorList>
    </citation>
    <scope>NUCLEOTIDE SEQUENCE [LARGE SCALE GENOMIC DNA]</scope>
    <source>
        <strain evidence="1 2">BXX</strain>
    </source>
</reference>
<evidence type="ECO:0000313" key="2">
    <source>
        <dbReference type="Proteomes" id="UP000422764"/>
    </source>
</evidence>
<dbReference type="EMBL" id="CP046522">
    <property type="protein sequence ID" value="QGU95395.1"/>
    <property type="molecule type" value="Genomic_DNA"/>
</dbReference>
<sequence length="452" mass="52088">MDNFIINKEYAFKNLLSEEHYFQSLLQVLHSNDLLSIGEIEGIQLQLVDILTETVGYYTKNKSSSVRVEVAEQIMLSIYYTLGLFLKNQSTIKESITLIEEKGIRYLFARGEKILKAKVDECQGLLDIVKETRLEIENYAYIDTIDYGIPLFFKEYDIRFASHETPGSIDYPLSIDEMKLAGIEYMNDYLNKVILENKFCSYFDIAEIEALLKGFNKNFKHMLINIFQLVLTNYLGCILTGKGGRSLEITKGDRVYLKSIMENLSQAGLERLISEAAEKLCQELFIEDKNLIEYINRTVCNILPEVKIYIETDTLKNIFITLSKSEKDVLKYEDGKSLDDSSFRSITEEIRDCSKVEDKIEIITEEIHSLKDLVDVLSADCIFDNEFIDIFKALDDFEIALLVKNTSNDEVFNTDYGTESEKEWHGKLKVYLEGLDDMKKKEIISISQGIDI</sequence>
<dbReference type="Pfam" id="PF19677">
    <property type="entry name" value="DUF6179"/>
    <property type="match status" value="1"/>
</dbReference>
<accession>A0A6I6FC60</accession>
<gene>
    <name evidence="1" type="ORF">GOM49_10100</name>
</gene>
<name>A0A6I6FC60_9CLOT</name>
<dbReference type="AlphaFoldDB" id="A0A6I6FC60"/>
<dbReference type="Proteomes" id="UP000422764">
    <property type="component" value="Chromosome"/>
</dbReference>
<protein>
    <submittedName>
        <fullName evidence="1">Uncharacterized protein</fullName>
    </submittedName>
</protein>
<organism evidence="1 2">
    <name type="scientific">Clostridium bovifaecis</name>
    <dbReference type="NCBI Taxonomy" id="2184719"/>
    <lineage>
        <taxon>Bacteria</taxon>
        <taxon>Bacillati</taxon>
        <taxon>Bacillota</taxon>
        <taxon>Clostridia</taxon>
        <taxon>Eubacteriales</taxon>
        <taxon>Clostridiaceae</taxon>
        <taxon>Clostridium</taxon>
    </lineage>
</organism>
<keyword evidence="2" id="KW-1185">Reference proteome</keyword>